<dbReference type="RefSeq" id="XP_038728432.1">
    <property type="nucleotide sequence ID" value="XM_038880722.1"/>
</dbReference>
<dbReference type="EMBL" id="RCSW01000026">
    <property type="protein sequence ID" value="KAF7926698.1"/>
    <property type="molecule type" value="Genomic_DNA"/>
</dbReference>
<dbReference type="PROSITE" id="PS50865">
    <property type="entry name" value="ZF_MYND_2"/>
    <property type="match status" value="1"/>
</dbReference>
<keyword evidence="3" id="KW-0862">Zinc</keyword>
<gene>
    <name evidence="6" type="ORF">EAE97_010207</name>
</gene>
<accession>A0A9P5I2M4</accession>
<keyword evidence="7" id="KW-1185">Reference proteome</keyword>
<evidence type="ECO:0000256" key="2">
    <source>
        <dbReference type="ARBA" id="ARBA00022771"/>
    </source>
</evidence>
<name>A0A9P5I2M4_9HELO</name>
<dbReference type="GO" id="GO:0008270">
    <property type="term" value="F:zinc ion binding"/>
    <property type="evidence" value="ECO:0007669"/>
    <property type="project" value="UniProtKB-KW"/>
</dbReference>
<proteinExistence type="predicted"/>
<dbReference type="SUPFAM" id="SSF144232">
    <property type="entry name" value="HIT/MYND zinc finger-like"/>
    <property type="match status" value="1"/>
</dbReference>
<dbReference type="GeneID" id="62153795"/>
<comment type="caution">
    <text evidence="6">The sequence shown here is derived from an EMBL/GenBank/DDBJ whole genome shotgun (WGS) entry which is preliminary data.</text>
</comment>
<keyword evidence="1" id="KW-0479">Metal-binding</keyword>
<reference evidence="6 7" key="1">
    <citation type="journal article" date="2020" name="Genome Biol. Evol.">
        <title>Comparative genomics of Sclerotiniaceae.</title>
        <authorList>
            <person name="Valero Jimenez C.A."/>
            <person name="Steentjes M."/>
            <person name="Scholten O.E."/>
            <person name="Van Kan J.A.L."/>
        </authorList>
    </citation>
    <scope>NUCLEOTIDE SEQUENCE [LARGE SCALE GENOMIC DNA]</scope>
    <source>
        <strain evidence="6 7">MUCL 94</strain>
    </source>
</reference>
<evidence type="ECO:0000313" key="7">
    <source>
        <dbReference type="Proteomes" id="UP000710849"/>
    </source>
</evidence>
<evidence type="ECO:0000259" key="5">
    <source>
        <dbReference type="PROSITE" id="PS50865"/>
    </source>
</evidence>
<evidence type="ECO:0000256" key="1">
    <source>
        <dbReference type="ARBA" id="ARBA00022723"/>
    </source>
</evidence>
<dbReference type="Pfam" id="PF01753">
    <property type="entry name" value="zf-MYND"/>
    <property type="match status" value="1"/>
</dbReference>
<sequence length="413" mass="46726">MTIVMRTPIPLYTCAFCCKSNFSIRRCGSCQSIIYCSRECQRLDWSFHKSFCKAFTSLGPRPSKDHSLAFYFPVDLDPTLEWVRRPDCLHPNADDGAFGSRSLSSTKSKPKLGWSYVLCQGGCRDDNQKLNHSVTSFTRGAYWTGPLVVFQTGKPGVDSAAVQDVSLDDLPRVIRLLRQIGNGNRVMKHKVLKSSFNTSKCVIVRCMGDHMQTSGETQLVVTRVPELHPIFEGQPTSISQLMEIPLIIQRIPREAGRDVMFDKDHLRNDFCASLHVDTRPFSETWGEIPSQWHKNVGTVLVAREDKKDITTLQLTAIMKFIRRLDLSLVRNEPDVGMKQAFLEGYFTRRNFEIFFFGPFAANVDQIPQLDGDLISPYSNSYDSIGIPQNSSELDMAIDLYHRTGLMTVFAADD</sequence>
<organism evidence="6 7">
    <name type="scientific">Botrytis byssoidea</name>
    <dbReference type="NCBI Taxonomy" id="139641"/>
    <lineage>
        <taxon>Eukaryota</taxon>
        <taxon>Fungi</taxon>
        <taxon>Dikarya</taxon>
        <taxon>Ascomycota</taxon>
        <taxon>Pezizomycotina</taxon>
        <taxon>Leotiomycetes</taxon>
        <taxon>Helotiales</taxon>
        <taxon>Sclerotiniaceae</taxon>
        <taxon>Botrytis</taxon>
    </lineage>
</organism>
<feature type="domain" description="MYND-type" evidence="5">
    <location>
        <begin position="14"/>
        <end position="52"/>
    </location>
</feature>
<dbReference type="Gene3D" id="6.10.140.2220">
    <property type="match status" value="1"/>
</dbReference>
<evidence type="ECO:0000256" key="3">
    <source>
        <dbReference type="ARBA" id="ARBA00022833"/>
    </source>
</evidence>
<evidence type="ECO:0000313" key="6">
    <source>
        <dbReference type="EMBL" id="KAF7926698.1"/>
    </source>
</evidence>
<dbReference type="InterPro" id="IPR002893">
    <property type="entry name" value="Znf_MYND"/>
</dbReference>
<dbReference type="PROSITE" id="PS01360">
    <property type="entry name" value="ZF_MYND_1"/>
    <property type="match status" value="1"/>
</dbReference>
<dbReference type="AlphaFoldDB" id="A0A9P5I2M4"/>
<keyword evidence="2 4" id="KW-0863">Zinc-finger</keyword>
<evidence type="ECO:0000256" key="4">
    <source>
        <dbReference type="PROSITE-ProRule" id="PRU00134"/>
    </source>
</evidence>
<protein>
    <recommendedName>
        <fullName evidence="5">MYND-type domain-containing protein</fullName>
    </recommendedName>
</protein>
<dbReference type="Proteomes" id="UP000710849">
    <property type="component" value="Unassembled WGS sequence"/>
</dbReference>